<proteinExistence type="predicted"/>
<reference evidence="1" key="1">
    <citation type="submission" date="2022-09" db="EMBL/GenBank/DDBJ databases">
        <title>Bacterial diversity in gut of crayfish and pufferfish.</title>
        <authorList>
            <person name="Huang Y."/>
        </authorList>
    </citation>
    <scope>NUCLEOTIDE SEQUENCE</scope>
    <source>
        <strain evidence="1">PR12</strain>
    </source>
</reference>
<evidence type="ECO:0000313" key="1">
    <source>
        <dbReference type="EMBL" id="UXC18561.1"/>
    </source>
</evidence>
<organism evidence="1 2">
    <name type="scientific">Comamonas squillarum</name>
    <dbReference type="NCBI Taxonomy" id="2977320"/>
    <lineage>
        <taxon>Bacteria</taxon>
        <taxon>Pseudomonadati</taxon>
        <taxon>Pseudomonadota</taxon>
        <taxon>Betaproteobacteria</taxon>
        <taxon>Burkholderiales</taxon>
        <taxon>Comamonadaceae</taxon>
        <taxon>Comamonas</taxon>
    </lineage>
</organism>
<sequence>MAKIVLGKRPETITAFVDIPLMSGEKAKVSCQFKYRTRQEFAKFLDENAEAKPEVGTDGEKMTFESLAVKGMASNAARALEFLKGWNLEDIELTQDNLAQLFNEEPAAGAALWGAYRAACTEGYLGNSEA</sequence>
<keyword evidence="2" id="KW-1185">Reference proteome</keyword>
<dbReference type="Proteomes" id="UP001058290">
    <property type="component" value="Chromosome"/>
</dbReference>
<dbReference type="EMBL" id="CP104377">
    <property type="protein sequence ID" value="UXC18561.1"/>
    <property type="molecule type" value="Genomic_DNA"/>
</dbReference>
<protein>
    <submittedName>
        <fullName evidence="1">Phage tail assembly chaperone</fullName>
    </submittedName>
</protein>
<evidence type="ECO:0000313" key="2">
    <source>
        <dbReference type="Proteomes" id="UP001058290"/>
    </source>
</evidence>
<accession>A0ABY5ZYL0</accession>
<name>A0ABY5ZYL0_9BURK</name>
<dbReference type="InterPro" id="IPR014859">
    <property type="entry name" value="Phage_TAC_4"/>
</dbReference>
<gene>
    <name evidence="1" type="ORF">N4T19_23245</name>
</gene>
<dbReference type="Pfam" id="PF08748">
    <property type="entry name" value="Phage_TAC_4"/>
    <property type="match status" value="1"/>
</dbReference>
<dbReference type="RefSeq" id="WP_260719127.1">
    <property type="nucleotide sequence ID" value="NZ_CP104377.1"/>
</dbReference>